<proteinExistence type="inferred from homology"/>
<evidence type="ECO:0000256" key="3">
    <source>
        <dbReference type="ARBA" id="ARBA00022679"/>
    </source>
</evidence>
<keyword evidence="11" id="KW-1185">Reference proteome</keyword>
<sequence length="212" mass="22756">MPQLSNALVTEFDPISSVSESYRALRTAIRYKKLMPTARGIIIMIASPKSQEGKTTTAANLAIAYAQEGKAVVLVDGNLRQPSLHDVFGVKNNKGLLQGLAKGMAQQDIVTASGIPGLELIVAGGQPVNPSELLGSVRMAELVAQLKQQYDVIILDSPSTLDYTDASLLTEYSDGVVLVAKNGKTKREWAKQARTQLEQSGARMLGIVFNQS</sequence>
<evidence type="ECO:0000256" key="6">
    <source>
        <dbReference type="ARBA" id="ARBA00022840"/>
    </source>
</evidence>
<organism evidence="10 11">
    <name type="scientific">Paenibacillus marchantiophytorum</name>
    <dbReference type="NCBI Taxonomy" id="1619310"/>
    <lineage>
        <taxon>Bacteria</taxon>
        <taxon>Bacillati</taxon>
        <taxon>Bacillota</taxon>
        <taxon>Bacilli</taxon>
        <taxon>Bacillales</taxon>
        <taxon>Paenibacillaceae</taxon>
        <taxon>Paenibacillus</taxon>
    </lineage>
</organism>
<comment type="catalytic activity">
    <reaction evidence="8">
        <text>L-tyrosyl-[protein] + ATP = O-phospho-L-tyrosyl-[protein] + ADP + H(+)</text>
        <dbReference type="Rhea" id="RHEA:10596"/>
        <dbReference type="Rhea" id="RHEA-COMP:10136"/>
        <dbReference type="Rhea" id="RHEA-COMP:20101"/>
        <dbReference type="ChEBI" id="CHEBI:15378"/>
        <dbReference type="ChEBI" id="CHEBI:30616"/>
        <dbReference type="ChEBI" id="CHEBI:46858"/>
        <dbReference type="ChEBI" id="CHEBI:61978"/>
        <dbReference type="ChEBI" id="CHEBI:456216"/>
        <dbReference type="EC" id="2.7.10.2"/>
    </reaction>
</comment>
<evidence type="ECO:0000256" key="5">
    <source>
        <dbReference type="ARBA" id="ARBA00022777"/>
    </source>
</evidence>
<dbReference type="PANTHER" id="PTHR32309">
    <property type="entry name" value="TYROSINE-PROTEIN KINASE"/>
    <property type="match status" value="1"/>
</dbReference>
<evidence type="ECO:0000313" key="11">
    <source>
        <dbReference type="Proteomes" id="UP000615455"/>
    </source>
</evidence>
<gene>
    <name evidence="10" type="ORF">GCM10008018_56360</name>
</gene>
<evidence type="ECO:0000256" key="4">
    <source>
        <dbReference type="ARBA" id="ARBA00022741"/>
    </source>
</evidence>
<dbReference type="CDD" id="cd05387">
    <property type="entry name" value="BY-kinase"/>
    <property type="match status" value="1"/>
</dbReference>
<reference evidence="11" key="1">
    <citation type="journal article" date="2019" name="Int. J. Syst. Evol. Microbiol.">
        <title>The Global Catalogue of Microorganisms (GCM) 10K type strain sequencing project: providing services to taxonomists for standard genome sequencing and annotation.</title>
        <authorList>
            <consortium name="The Broad Institute Genomics Platform"/>
            <consortium name="The Broad Institute Genome Sequencing Center for Infectious Disease"/>
            <person name="Wu L."/>
            <person name="Ma J."/>
        </authorList>
    </citation>
    <scope>NUCLEOTIDE SEQUENCE [LARGE SCALE GENOMIC DNA]</scope>
    <source>
        <strain evidence="11">CGMCC 1.15043</strain>
    </source>
</reference>
<protein>
    <recommendedName>
        <fullName evidence="2">non-specific protein-tyrosine kinase</fullName>
        <ecNumber evidence="2">2.7.10.2</ecNumber>
    </recommendedName>
</protein>
<feature type="domain" description="AAA" evidence="9">
    <location>
        <begin position="42"/>
        <end position="180"/>
    </location>
</feature>
<keyword evidence="5" id="KW-0418">Kinase</keyword>
<dbReference type="SUPFAM" id="SSF52540">
    <property type="entry name" value="P-loop containing nucleoside triphosphate hydrolases"/>
    <property type="match status" value="1"/>
</dbReference>
<dbReference type="RefSeq" id="WP_189018188.1">
    <property type="nucleotide sequence ID" value="NZ_BMHE01000043.1"/>
</dbReference>
<dbReference type="EMBL" id="BMHE01000043">
    <property type="protein sequence ID" value="GGA03031.1"/>
    <property type="molecule type" value="Genomic_DNA"/>
</dbReference>
<accession>A0ABQ1F941</accession>
<evidence type="ECO:0000256" key="1">
    <source>
        <dbReference type="ARBA" id="ARBA00007316"/>
    </source>
</evidence>
<evidence type="ECO:0000259" key="9">
    <source>
        <dbReference type="Pfam" id="PF13614"/>
    </source>
</evidence>
<name>A0ABQ1F941_9BACL</name>
<comment type="caution">
    <text evidence="10">The sequence shown here is derived from an EMBL/GenBank/DDBJ whole genome shotgun (WGS) entry which is preliminary data.</text>
</comment>
<dbReference type="InterPro" id="IPR050445">
    <property type="entry name" value="Bact_polysacc_biosynth/exp"/>
</dbReference>
<dbReference type="NCBIfam" id="TIGR01007">
    <property type="entry name" value="eps_fam"/>
    <property type="match status" value="1"/>
</dbReference>
<keyword evidence="6" id="KW-0067">ATP-binding</keyword>
<dbReference type="Gene3D" id="3.40.50.300">
    <property type="entry name" value="P-loop containing nucleotide triphosphate hydrolases"/>
    <property type="match status" value="1"/>
</dbReference>
<comment type="similarity">
    <text evidence="1">Belongs to the CpsD/CapB family.</text>
</comment>
<evidence type="ECO:0000313" key="10">
    <source>
        <dbReference type="EMBL" id="GGA03031.1"/>
    </source>
</evidence>
<dbReference type="InterPro" id="IPR025669">
    <property type="entry name" value="AAA_dom"/>
</dbReference>
<evidence type="ECO:0000256" key="2">
    <source>
        <dbReference type="ARBA" id="ARBA00011903"/>
    </source>
</evidence>
<keyword evidence="7" id="KW-0829">Tyrosine-protein kinase</keyword>
<dbReference type="EC" id="2.7.10.2" evidence="2"/>
<dbReference type="InterPro" id="IPR027417">
    <property type="entry name" value="P-loop_NTPase"/>
</dbReference>
<dbReference type="PANTHER" id="PTHR32309:SF13">
    <property type="entry name" value="FERRIC ENTEROBACTIN TRANSPORT PROTEIN FEPE"/>
    <property type="match status" value="1"/>
</dbReference>
<dbReference type="Proteomes" id="UP000615455">
    <property type="component" value="Unassembled WGS sequence"/>
</dbReference>
<keyword evidence="4" id="KW-0547">Nucleotide-binding</keyword>
<evidence type="ECO:0000256" key="8">
    <source>
        <dbReference type="ARBA" id="ARBA00051245"/>
    </source>
</evidence>
<dbReference type="InterPro" id="IPR005702">
    <property type="entry name" value="Wzc-like_C"/>
</dbReference>
<dbReference type="Pfam" id="PF13614">
    <property type="entry name" value="AAA_31"/>
    <property type="match status" value="1"/>
</dbReference>
<evidence type="ECO:0000256" key="7">
    <source>
        <dbReference type="ARBA" id="ARBA00023137"/>
    </source>
</evidence>
<keyword evidence="3" id="KW-0808">Transferase</keyword>